<comment type="caution">
    <text evidence="2">The sequence shown here is derived from an EMBL/GenBank/DDBJ whole genome shotgun (WGS) entry which is preliminary data.</text>
</comment>
<evidence type="ECO:0008006" key="4">
    <source>
        <dbReference type="Google" id="ProtNLM"/>
    </source>
</evidence>
<keyword evidence="3" id="KW-1185">Reference proteome</keyword>
<keyword evidence="1" id="KW-0472">Membrane</keyword>
<protein>
    <recommendedName>
        <fullName evidence="4">YcxB-like protein domain-containing protein</fullName>
    </recommendedName>
</protein>
<name>A0A511ARP2_9LACT</name>
<reference evidence="2 3" key="1">
    <citation type="submission" date="2019-07" db="EMBL/GenBank/DDBJ databases">
        <title>Whole genome shotgun sequence of Alkalibacterium kapii NBRC 103247.</title>
        <authorList>
            <person name="Hosoyama A."/>
            <person name="Uohara A."/>
            <person name="Ohji S."/>
            <person name="Ichikawa N."/>
        </authorList>
    </citation>
    <scope>NUCLEOTIDE SEQUENCE [LARGE SCALE GENOMIC DNA]</scope>
    <source>
        <strain evidence="2 3">NBRC 103247</strain>
    </source>
</reference>
<evidence type="ECO:0000313" key="3">
    <source>
        <dbReference type="Proteomes" id="UP000321662"/>
    </source>
</evidence>
<keyword evidence="1" id="KW-0812">Transmembrane</keyword>
<dbReference type="AlphaFoldDB" id="A0A511ARP2"/>
<dbReference type="Proteomes" id="UP000321662">
    <property type="component" value="Unassembled WGS sequence"/>
</dbReference>
<evidence type="ECO:0000256" key="1">
    <source>
        <dbReference type="SAM" id="Phobius"/>
    </source>
</evidence>
<evidence type="ECO:0000313" key="2">
    <source>
        <dbReference type="EMBL" id="GEK90756.1"/>
    </source>
</evidence>
<accession>A0A511ARP2</accession>
<proteinExistence type="predicted"/>
<organism evidence="2 3">
    <name type="scientific">Alkalibacterium kapii</name>
    <dbReference type="NCBI Taxonomy" id="426704"/>
    <lineage>
        <taxon>Bacteria</taxon>
        <taxon>Bacillati</taxon>
        <taxon>Bacillota</taxon>
        <taxon>Bacilli</taxon>
        <taxon>Lactobacillales</taxon>
        <taxon>Carnobacteriaceae</taxon>
        <taxon>Alkalibacterium</taxon>
    </lineage>
</organism>
<keyword evidence="1" id="KW-1133">Transmembrane helix</keyword>
<feature type="transmembrane region" description="Helical" evidence="1">
    <location>
        <begin position="56"/>
        <end position="77"/>
    </location>
</feature>
<feature type="transmembrane region" description="Helical" evidence="1">
    <location>
        <begin position="31"/>
        <end position="50"/>
    </location>
</feature>
<sequence length="169" mass="19902">MKVTYSIDMNDFRDVCFEAAKVLPNFKRRKLILSTTFPLISLAFLIFPFFDLQALLLVIPSAFVYFYFYGYVQDFLFSPLKRTKYKYLEKSSLVTTIFKENLLITKELGITREIRPETIVSHVEKEDKHIFFLSNKQLDFVIVKKIPIELSKDDLSIFDAQVQKFLSNL</sequence>
<dbReference type="RefSeq" id="WP_146923236.1">
    <property type="nucleotide sequence ID" value="NZ_BJUY01000003.1"/>
</dbReference>
<gene>
    <name evidence="2" type="ORF">AKA01nite_03780</name>
</gene>
<dbReference type="EMBL" id="BJUY01000003">
    <property type="protein sequence ID" value="GEK90756.1"/>
    <property type="molecule type" value="Genomic_DNA"/>
</dbReference>